<dbReference type="InterPro" id="IPR001387">
    <property type="entry name" value="Cro/C1-type_HTH"/>
</dbReference>
<dbReference type="RefSeq" id="WP_014461229.1">
    <property type="nucleotide sequence ID" value="NC_017138.1"/>
</dbReference>
<dbReference type="PANTHER" id="PTHR46797:SF1">
    <property type="entry name" value="METHYLPHOSPHONATE SYNTHASE"/>
    <property type="match status" value="1"/>
</dbReference>
<accession>A0A8D3X229</accession>
<dbReference type="EMBL" id="CP003017">
    <property type="protein sequence ID" value="AEN91030.1"/>
    <property type="molecule type" value="Genomic_DNA"/>
</dbReference>
<dbReference type="GO" id="GO:0003700">
    <property type="term" value="F:DNA-binding transcription factor activity"/>
    <property type="evidence" value="ECO:0007669"/>
    <property type="project" value="TreeGrafter"/>
</dbReference>
<evidence type="ECO:0000256" key="1">
    <source>
        <dbReference type="ARBA" id="ARBA00023125"/>
    </source>
</evidence>
<organism evidence="3 4">
    <name type="scientific">Priestia megaterium (strain WSH-002)</name>
    <name type="common">Bacillus megaterium</name>
    <dbReference type="NCBI Taxonomy" id="1006007"/>
    <lineage>
        <taxon>Bacteria</taxon>
        <taxon>Bacillati</taxon>
        <taxon>Bacillota</taxon>
        <taxon>Bacilli</taxon>
        <taxon>Bacillales</taxon>
        <taxon>Bacillaceae</taxon>
        <taxon>Priestia</taxon>
    </lineage>
</organism>
<feature type="domain" description="HTH cro/C1-type" evidence="2">
    <location>
        <begin position="6"/>
        <end position="61"/>
    </location>
</feature>
<dbReference type="GO" id="GO:0005829">
    <property type="term" value="C:cytosol"/>
    <property type="evidence" value="ECO:0007669"/>
    <property type="project" value="TreeGrafter"/>
</dbReference>
<keyword evidence="1" id="KW-0238">DNA-binding</keyword>
<dbReference type="SMART" id="SM00530">
    <property type="entry name" value="HTH_XRE"/>
    <property type="match status" value="1"/>
</dbReference>
<proteinExistence type="predicted"/>
<dbReference type="Proteomes" id="UP000001283">
    <property type="component" value="Chromosome"/>
</dbReference>
<dbReference type="SUPFAM" id="SSF47413">
    <property type="entry name" value="lambda repressor-like DNA-binding domains"/>
    <property type="match status" value="1"/>
</dbReference>
<dbReference type="AlphaFoldDB" id="A0A8D3X229"/>
<dbReference type="KEGG" id="bmh:BMWSH_4151"/>
<dbReference type="GO" id="GO:0003677">
    <property type="term" value="F:DNA binding"/>
    <property type="evidence" value="ECO:0007669"/>
    <property type="project" value="UniProtKB-KW"/>
</dbReference>
<evidence type="ECO:0000313" key="4">
    <source>
        <dbReference type="Proteomes" id="UP000001283"/>
    </source>
</evidence>
<name>A0A8D3X229_PRIMW</name>
<protein>
    <submittedName>
        <fullName evidence="3">Post-exponential-phase response transcriptional regulator</fullName>
    </submittedName>
</protein>
<dbReference type="InterPro" id="IPR050807">
    <property type="entry name" value="TransReg_Diox_bact_type"/>
</dbReference>
<dbReference type="Pfam" id="PF01381">
    <property type="entry name" value="HTH_3"/>
    <property type="match status" value="1"/>
</dbReference>
<dbReference type="PANTHER" id="PTHR46797">
    <property type="entry name" value="HTH-TYPE TRANSCRIPTIONAL REGULATOR"/>
    <property type="match status" value="1"/>
</dbReference>
<dbReference type="CDD" id="cd00093">
    <property type="entry name" value="HTH_XRE"/>
    <property type="match status" value="1"/>
</dbReference>
<reference evidence="3 4" key="1">
    <citation type="journal article" date="2011" name="J. Bacteriol.">
        <title>Complete genome sequence of the industrial strain Bacillus megaterium WSH-002.</title>
        <authorList>
            <person name="Liu L."/>
            <person name="Li Y."/>
            <person name="Zhang J."/>
            <person name="Zou W."/>
            <person name="Zhou Z."/>
            <person name="Liu J."/>
            <person name="Li X."/>
            <person name="Wang L."/>
            <person name="Chen J."/>
        </authorList>
    </citation>
    <scope>NUCLEOTIDE SEQUENCE [LARGE SCALE GENOMIC DNA]</scope>
    <source>
        <strain evidence="3 4">WSH-002</strain>
    </source>
</reference>
<dbReference type="Gene3D" id="1.10.260.40">
    <property type="entry name" value="lambda repressor-like DNA-binding domains"/>
    <property type="match status" value="1"/>
</dbReference>
<sequence>MIGRRVKEIRMQKKLSLSQLAERADIAKSYLSNIERDICINPTIDVVEKLAQALKVHPAVLLSWEIKELGSESMDDSFSCIKSHISTLDSLQLKELRDSIDIVVWKREKVPLSDLGNLI</sequence>
<dbReference type="PROSITE" id="PS50943">
    <property type="entry name" value="HTH_CROC1"/>
    <property type="match status" value="1"/>
</dbReference>
<dbReference type="InterPro" id="IPR010982">
    <property type="entry name" value="Lambda_DNA-bd_dom_sf"/>
</dbReference>
<gene>
    <name evidence="3" type="primary">sinR</name>
    <name evidence="3" type="ORF">BMWSH_4151</name>
</gene>
<evidence type="ECO:0000313" key="3">
    <source>
        <dbReference type="EMBL" id="AEN91030.1"/>
    </source>
</evidence>
<evidence type="ECO:0000259" key="2">
    <source>
        <dbReference type="PROSITE" id="PS50943"/>
    </source>
</evidence>